<dbReference type="OrthoDB" id="2046835at2"/>
<dbReference type="InterPro" id="IPR013325">
    <property type="entry name" value="RNA_pol_sigma_r2"/>
</dbReference>
<comment type="caution">
    <text evidence="8">The sequence shown here is derived from an EMBL/GenBank/DDBJ whole genome shotgun (WGS) entry which is preliminary data.</text>
</comment>
<dbReference type="GO" id="GO:0003677">
    <property type="term" value="F:DNA binding"/>
    <property type="evidence" value="ECO:0007669"/>
    <property type="project" value="UniProtKB-KW"/>
</dbReference>
<dbReference type="AlphaFoldDB" id="A0A3N1GM72"/>
<evidence type="ECO:0000259" key="7">
    <source>
        <dbReference type="Pfam" id="PF08281"/>
    </source>
</evidence>
<evidence type="ECO:0000256" key="3">
    <source>
        <dbReference type="ARBA" id="ARBA00023082"/>
    </source>
</evidence>
<evidence type="ECO:0000259" key="6">
    <source>
        <dbReference type="Pfam" id="PF04542"/>
    </source>
</evidence>
<feature type="domain" description="RNA polymerase sigma-70 region 2" evidence="6">
    <location>
        <begin position="18"/>
        <end position="80"/>
    </location>
</feature>
<evidence type="ECO:0000256" key="2">
    <source>
        <dbReference type="ARBA" id="ARBA00023015"/>
    </source>
</evidence>
<dbReference type="Gene3D" id="1.10.10.10">
    <property type="entry name" value="Winged helix-like DNA-binding domain superfamily/Winged helix DNA-binding domain"/>
    <property type="match status" value="1"/>
</dbReference>
<evidence type="ECO:0000256" key="5">
    <source>
        <dbReference type="ARBA" id="ARBA00023163"/>
    </source>
</evidence>
<protein>
    <submittedName>
        <fullName evidence="8">RNA polymerase sigma-70 factor (Sigma-E family)</fullName>
    </submittedName>
</protein>
<dbReference type="Pfam" id="PF04542">
    <property type="entry name" value="Sigma70_r2"/>
    <property type="match status" value="1"/>
</dbReference>
<dbReference type="GO" id="GO:0016987">
    <property type="term" value="F:sigma factor activity"/>
    <property type="evidence" value="ECO:0007669"/>
    <property type="project" value="UniProtKB-KW"/>
</dbReference>
<sequence>MSSDPNEVEFEVFARVIRRWLRRQAYDICGDWHEADDLVQVALLKIHQRWDRLHRRAELGAYAHRVVLRSFLTERRRAYWSREVALPGMTDVMPAPDRNTAVEDRARLLPALRRLGARQRAVVTLRFLGDLSVEQTAQVLGCTPGTVTSQTVRAIEALRRDLGSRAPPRATQRIGSRADLCSRFCCRVETRPKPTRKPPSTGAGS</sequence>
<feature type="domain" description="RNA polymerase sigma factor 70 region 4 type 2" evidence="7">
    <location>
        <begin position="107"/>
        <end position="158"/>
    </location>
</feature>
<evidence type="ECO:0000313" key="8">
    <source>
        <dbReference type="EMBL" id="ROP31299.1"/>
    </source>
</evidence>
<dbReference type="InterPro" id="IPR036388">
    <property type="entry name" value="WH-like_DNA-bd_sf"/>
</dbReference>
<organism evidence="8 9">
    <name type="scientific">Couchioplanes caeruleus</name>
    <dbReference type="NCBI Taxonomy" id="56438"/>
    <lineage>
        <taxon>Bacteria</taxon>
        <taxon>Bacillati</taxon>
        <taxon>Actinomycetota</taxon>
        <taxon>Actinomycetes</taxon>
        <taxon>Micromonosporales</taxon>
        <taxon>Micromonosporaceae</taxon>
        <taxon>Couchioplanes</taxon>
    </lineage>
</organism>
<evidence type="ECO:0000256" key="4">
    <source>
        <dbReference type="ARBA" id="ARBA00023125"/>
    </source>
</evidence>
<dbReference type="GO" id="GO:0006352">
    <property type="term" value="P:DNA-templated transcription initiation"/>
    <property type="evidence" value="ECO:0007669"/>
    <property type="project" value="InterPro"/>
</dbReference>
<evidence type="ECO:0000256" key="1">
    <source>
        <dbReference type="ARBA" id="ARBA00010641"/>
    </source>
</evidence>
<evidence type="ECO:0000313" key="9">
    <source>
        <dbReference type="Proteomes" id="UP000271683"/>
    </source>
</evidence>
<comment type="similarity">
    <text evidence="1">Belongs to the sigma-70 factor family. ECF subfamily.</text>
</comment>
<dbReference type="Gene3D" id="1.10.1740.10">
    <property type="match status" value="1"/>
</dbReference>
<dbReference type="InterPro" id="IPR039425">
    <property type="entry name" value="RNA_pol_sigma-70-like"/>
</dbReference>
<gene>
    <name evidence="8" type="ORF">EDD30_4194</name>
</gene>
<keyword evidence="3" id="KW-0731">Sigma factor</keyword>
<dbReference type="RefSeq" id="WP_123678382.1">
    <property type="nucleotide sequence ID" value="NZ_RJKL01000001.1"/>
</dbReference>
<dbReference type="Pfam" id="PF08281">
    <property type="entry name" value="Sigma70_r4_2"/>
    <property type="match status" value="1"/>
</dbReference>
<dbReference type="CDD" id="cd06171">
    <property type="entry name" value="Sigma70_r4"/>
    <property type="match status" value="1"/>
</dbReference>
<keyword evidence="5" id="KW-0804">Transcription</keyword>
<keyword evidence="4" id="KW-0238">DNA-binding</keyword>
<dbReference type="PANTHER" id="PTHR43133">
    <property type="entry name" value="RNA POLYMERASE ECF-TYPE SIGMA FACTO"/>
    <property type="match status" value="1"/>
</dbReference>
<dbReference type="SUPFAM" id="SSF88946">
    <property type="entry name" value="Sigma2 domain of RNA polymerase sigma factors"/>
    <property type="match status" value="1"/>
</dbReference>
<dbReference type="InterPro" id="IPR014284">
    <property type="entry name" value="RNA_pol_sigma-70_dom"/>
</dbReference>
<dbReference type="NCBIfam" id="TIGR02937">
    <property type="entry name" value="sigma70-ECF"/>
    <property type="match status" value="1"/>
</dbReference>
<dbReference type="NCBIfam" id="TIGR02983">
    <property type="entry name" value="SigE-fam_strep"/>
    <property type="match status" value="1"/>
</dbReference>
<dbReference type="InterPro" id="IPR013324">
    <property type="entry name" value="RNA_pol_sigma_r3/r4-like"/>
</dbReference>
<dbReference type="SUPFAM" id="SSF88659">
    <property type="entry name" value="Sigma3 and sigma4 domains of RNA polymerase sigma factors"/>
    <property type="match status" value="1"/>
</dbReference>
<reference evidence="8 9" key="1">
    <citation type="submission" date="2018-11" db="EMBL/GenBank/DDBJ databases">
        <title>Sequencing the genomes of 1000 actinobacteria strains.</title>
        <authorList>
            <person name="Klenk H.-P."/>
        </authorList>
    </citation>
    <scope>NUCLEOTIDE SEQUENCE [LARGE SCALE GENOMIC DNA]</scope>
    <source>
        <strain evidence="8 9">DSM 43634</strain>
    </source>
</reference>
<keyword evidence="2" id="KW-0805">Transcription regulation</keyword>
<dbReference type="InterPro" id="IPR013249">
    <property type="entry name" value="RNA_pol_sigma70_r4_t2"/>
</dbReference>
<dbReference type="PANTHER" id="PTHR43133:SF50">
    <property type="entry name" value="ECF RNA POLYMERASE SIGMA FACTOR SIGM"/>
    <property type="match status" value="1"/>
</dbReference>
<dbReference type="Proteomes" id="UP000271683">
    <property type="component" value="Unassembled WGS sequence"/>
</dbReference>
<name>A0A3N1GM72_9ACTN</name>
<dbReference type="EMBL" id="RJKL01000001">
    <property type="protein sequence ID" value="ROP31299.1"/>
    <property type="molecule type" value="Genomic_DNA"/>
</dbReference>
<proteinExistence type="inferred from homology"/>
<accession>A0A3N1GM72</accession>
<dbReference type="InterPro" id="IPR014325">
    <property type="entry name" value="RNA_pol_sigma-E_actinobac"/>
</dbReference>
<dbReference type="InterPro" id="IPR007627">
    <property type="entry name" value="RNA_pol_sigma70_r2"/>
</dbReference>